<protein>
    <submittedName>
        <fullName evidence="1">Paeninodin family lasso peptide</fullName>
    </submittedName>
</protein>
<accession>A0ABU6KFF6</accession>
<comment type="caution">
    <text evidence="1">The sequence shown here is derived from an EMBL/GenBank/DDBJ whole genome shotgun (WGS) entry which is preliminary data.</text>
</comment>
<evidence type="ECO:0000313" key="2">
    <source>
        <dbReference type="Proteomes" id="UP001335737"/>
    </source>
</evidence>
<organism evidence="1 2">
    <name type="scientific">Virgibacillus tibetensis</name>
    <dbReference type="NCBI Taxonomy" id="3042313"/>
    <lineage>
        <taxon>Bacteria</taxon>
        <taxon>Bacillati</taxon>
        <taxon>Bacillota</taxon>
        <taxon>Bacilli</taxon>
        <taxon>Bacillales</taxon>
        <taxon>Bacillaceae</taxon>
        <taxon>Virgibacillus</taxon>
    </lineage>
</organism>
<reference evidence="1 2" key="1">
    <citation type="journal article" date="2024" name="Int. J. Syst. Evol. Microbiol.">
        <title>Virgibacillus tibetensis sp. nov., isolated from salt lake on the Tibetan Plateau of China.</title>
        <authorList>
            <person name="Phurbu D."/>
            <person name="Liu Z.-X."/>
            <person name="Wang R."/>
            <person name="Zheng Y.-Y."/>
            <person name="Liu H.-C."/>
            <person name="Zhou Y.-G."/>
            <person name="Yu Y.-J."/>
            <person name="Li A.-H."/>
        </authorList>
    </citation>
    <scope>NUCLEOTIDE SEQUENCE [LARGE SCALE GENOMIC DNA]</scope>
    <source>
        <strain evidence="1 2">C22-A2</strain>
    </source>
</reference>
<dbReference type="RefSeq" id="WP_327607611.1">
    <property type="nucleotide sequence ID" value="NZ_JARZFX010000004.1"/>
</dbReference>
<dbReference type="Proteomes" id="UP001335737">
    <property type="component" value="Unassembled WGS sequence"/>
</dbReference>
<keyword evidence="2" id="KW-1185">Reference proteome</keyword>
<dbReference type="NCBIfam" id="NF033524">
    <property type="entry name" value="lasso_PadeA_fam"/>
    <property type="match status" value="1"/>
</dbReference>
<dbReference type="InterPro" id="IPR049825">
    <property type="entry name" value="Lasso_PadeA-like"/>
</dbReference>
<evidence type="ECO:0000313" key="1">
    <source>
        <dbReference type="EMBL" id="MEC5424047.1"/>
    </source>
</evidence>
<gene>
    <name evidence="1" type="ORF">QGM71_11150</name>
</gene>
<proteinExistence type="predicted"/>
<name>A0ABU6KFF6_9BACI</name>
<dbReference type="EMBL" id="JARZFX010000004">
    <property type="protein sequence ID" value="MEC5424047.1"/>
    <property type="molecule type" value="Genomic_DNA"/>
</dbReference>
<sequence length="46" mass="5080">MGILKKEWIKPVLEVLDVHHTMLGSEGEYTDASFDAGTPFSEITVS</sequence>